<dbReference type="Proteomes" id="UP000562027">
    <property type="component" value="Unassembled WGS sequence"/>
</dbReference>
<dbReference type="RefSeq" id="WP_184304878.1">
    <property type="nucleotide sequence ID" value="NZ_JACHLP010000019.1"/>
</dbReference>
<keyword evidence="1" id="KW-1133">Transmembrane helix</keyword>
<dbReference type="EMBL" id="JACHLP010000019">
    <property type="protein sequence ID" value="MBB4846246.1"/>
    <property type="molecule type" value="Genomic_DNA"/>
</dbReference>
<keyword evidence="1" id="KW-0472">Membrane</keyword>
<proteinExistence type="predicted"/>
<feature type="transmembrane region" description="Helical" evidence="1">
    <location>
        <begin position="90"/>
        <end position="109"/>
    </location>
</feature>
<feature type="transmembrane region" description="Helical" evidence="1">
    <location>
        <begin position="50"/>
        <end position="69"/>
    </location>
</feature>
<sequence length="138" mass="15311">MLKPLWVFPCTALGLLAALPLCLFTPAKLSRVDGNIELVVFPGETPSSSWLARLPFAAITLGQVILACSEADLARLRRHEQAHVRQYQRWGVLFLLAYPAASLWAALLGRHPYRDNGFEIQARREDASPAANCKSEQI</sequence>
<evidence type="ECO:0000313" key="3">
    <source>
        <dbReference type="Proteomes" id="UP000562027"/>
    </source>
</evidence>
<accession>A0A840LDJ9</accession>
<organism evidence="2 3">
    <name type="scientific">Roseateles oligotrophus</name>
    <dbReference type="NCBI Taxonomy" id="1769250"/>
    <lineage>
        <taxon>Bacteria</taxon>
        <taxon>Pseudomonadati</taxon>
        <taxon>Pseudomonadota</taxon>
        <taxon>Betaproteobacteria</taxon>
        <taxon>Burkholderiales</taxon>
        <taxon>Sphaerotilaceae</taxon>
        <taxon>Roseateles</taxon>
    </lineage>
</organism>
<gene>
    <name evidence="2" type="ORF">HNP55_004801</name>
</gene>
<evidence type="ECO:0000256" key="1">
    <source>
        <dbReference type="SAM" id="Phobius"/>
    </source>
</evidence>
<reference evidence="2 3" key="1">
    <citation type="submission" date="2020-08" db="EMBL/GenBank/DDBJ databases">
        <title>Functional genomics of gut bacteria from endangered species of beetles.</title>
        <authorList>
            <person name="Carlos-Shanley C."/>
        </authorList>
    </citation>
    <scope>NUCLEOTIDE SEQUENCE [LARGE SCALE GENOMIC DNA]</scope>
    <source>
        <strain evidence="2 3">S00239</strain>
    </source>
</reference>
<dbReference type="AlphaFoldDB" id="A0A840LDJ9"/>
<keyword evidence="1" id="KW-0812">Transmembrane</keyword>
<evidence type="ECO:0000313" key="2">
    <source>
        <dbReference type="EMBL" id="MBB4846246.1"/>
    </source>
</evidence>
<keyword evidence="3" id="KW-1185">Reference proteome</keyword>
<protein>
    <submittedName>
        <fullName evidence="2">Uncharacterized protein</fullName>
    </submittedName>
</protein>
<name>A0A840LDJ9_9BURK</name>
<comment type="caution">
    <text evidence="2">The sequence shown here is derived from an EMBL/GenBank/DDBJ whole genome shotgun (WGS) entry which is preliminary data.</text>
</comment>